<dbReference type="InterPro" id="IPR045180">
    <property type="entry name" value="La_dom_prot"/>
</dbReference>
<dbReference type="PRINTS" id="PR00302">
    <property type="entry name" value="LUPUSLA"/>
</dbReference>
<dbReference type="InterPro" id="IPR006630">
    <property type="entry name" value="La_HTH"/>
</dbReference>
<keyword evidence="3" id="KW-0539">Nucleus</keyword>
<dbReference type="GO" id="GO:1990904">
    <property type="term" value="C:ribonucleoprotein complex"/>
    <property type="evidence" value="ECO:0007669"/>
    <property type="project" value="InterPro"/>
</dbReference>
<evidence type="ECO:0000256" key="1">
    <source>
        <dbReference type="ARBA" id="ARBA00004123"/>
    </source>
</evidence>
<evidence type="ECO:0000256" key="3">
    <source>
        <dbReference type="ARBA" id="ARBA00023242"/>
    </source>
</evidence>
<dbReference type="SUPFAM" id="SSF46785">
    <property type="entry name" value="Winged helix' DNA-binding domain"/>
    <property type="match status" value="1"/>
</dbReference>
<feature type="region of interest" description="Disordered" evidence="5">
    <location>
        <begin position="373"/>
        <end position="476"/>
    </location>
</feature>
<dbReference type="SMART" id="SM00715">
    <property type="entry name" value="LA"/>
    <property type="match status" value="1"/>
</dbReference>
<dbReference type="InterPro" id="IPR036388">
    <property type="entry name" value="WH-like_DNA-bd_sf"/>
</dbReference>
<feature type="compositionally biased region" description="Basic and acidic residues" evidence="5">
    <location>
        <begin position="378"/>
        <end position="389"/>
    </location>
</feature>
<dbReference type="OrthoDB" id="439993at2759"/>
<gene>
    <name evidence="7" type="ORF">FCC1311_062332</name>
</gene>
<proteinExistence type="predicted"/>
<feature type="compositionally biased region" description="Basic and acidic residues" evidence="5">
    <location>
        <begin position="445"/>
        <end position="470"/>
    </location>
</feature>
<dbReference type="Gene3D" id="1.10.10.10">
    <property type="entry name" value="Winged helix-like DNA-binding domain superfamily/Winged helix DNA-binding domain"/>
    <property type="match status" value="1"/>
</dbReference>
<dbReference type="InterPro" id="IPR002344">
    <property type="entry name" value="Lupus_La"/>
</dbReference>
<dbReference type="GO" id="GO:0003723">
    <property type="term" value="F:RNA binding"/>
    <property type="evidence" value="ECO:0007669"/>
    <property type="project" value="UniProtKB-UniRule"/>
</dbReference>
<dbReference type="InterPro" id="IPR036390">
    <property type="entry name" value="WH_DNA-bd_sf"/>
</dbReference>
<keyword evidence="8" id="KW-1185">Reference proteome</keyword>
<comment type="caution">
    <text evidence="7">The sequence shown here is derived from an EMBL/GenBank/DDBJ whole genome shotgun (WGS) entry which is preliminary data.</text>
</comment>
<feature type="region of interest" description="Disordered" evidence="5">
    <location>
        <begin position="99"/>
        <end position="130"/>
    </location>
</feature>
<dbReference type="InParanoid" id="A0A2R5GN13"/>
<dbReference type="CDD" id="cd07323">
    <property type="entry name" value="LAM"/>
    <property type="match status" value="1"/>
</dbReference>
<evidence type="ECO:0000313" key="8">
    <source>
        <dbReference type="Proteomes" id="UP000241890"/>
    </source>
</evidence>
<protein>
    <submittedName>
        <fullName evidence="7">La protein-like</fullName>
    </submittedName>
</protein>
<evidence type="ECO:0000313" key="7">
    <source>
        <dbReference type="EMBL" id="GBG30013.1"/>
    </source>
</evidence>
<feature type="domain" description="HTH La-type RNA-binding" evidence="6">
    <location>
        <begin position="18"/>
        <end position="114"/>
    </location>
</feature>
<dbReference type="PANTHER" id="PTHR22792">
    <property type="entry name" value="LUPUS LA PROTEIN-RELATED"/>
    <property type="match status" value="1"/>
</dbReference>
<organism evidence="7 8">
    <name type="scientific">Hondaea fermentalgiana</name>
    <dbReference type="NCBI Taxonomy" id="2315210"/>
    <lineage>
        <taxon>Eukaryota</taxon>
        <taxon>Sar</taxon>
        <taxon>Stramenopiles</taxon>
        <taxon>Bigyra</taxon>
        <taxon>Labyrinthulomycetes</taxon>
        <taxon>Thraustochytrida</taxon>
        <taxon>Thraustochytriidae</taxon>
        <taxon>Hondaea</taxon>
    </lineage>
</organism>
<comment type="subcellular location">
    <subcellularLocation>
        <location evidence="1">Nucleus</location>
    </subcellularLocation>
</comment>
<sequence>MEEQGQQSAPSSADQASAEVAAERQAGLLKQLEYYFGDENLVQDHFLLEKTLRGNPRGWCAIRVLLTFPKLKRQGIKAREVAEAVNAGSGQGALLELSKDNRAVRRTRPLPPDAVIMTGGPASNGNHSGNGGDQDLEKIARTVRVTGLSSLQDLRDRSPMTADKVRAYFESKLPEAPSAMTADKAPSDLVLGVTLENVPEQQQQQQQQQQSKNFARRPQPFALVELASQQLAQAMVDLHISTDWRSSVQVKRERPAKRQANQNHNQNPAPAPESPGKAAQDNENAGVDAEAVADTEGNNDASVKPTAALKRRMGKIRTLDRDNFEGFIADFPSKIKRKKGPRSYFFSLADNPEVFNSLRVGTVVSYLADASGNATDVTPEKKTSSEHGNAHFAYESTGMDGATAALNEEEGRAPSPPRRKPKPAAGTAASSFVSGAQGSFARGPPNEHNKYRGFGPREWRGLRDGSKSETEPTEDI</sequence>
<accession>A0A2R5GN13</accession>
<dbReference type="AlphaFoldDB" id="A0A2R5GN13"/>
<keyword evidence="2 4" id="KW-0694">RNA-binding</keyword>
<dbReference type="EMBL" id="BEYU01000069">
    <property type="protein sequence ID" value="GBG30013.1"/>
    <property type="molecule type" value="Genomic_DNA"/>
</dbReference>
<evidence type="ECO:0000256" key="5">
    <source>
        <dbReference type="SAM" id="MobiDB-lite"/>
    </source>
</evidence>
<evidence type="ECO:0000256" key="4">
    <source>
        <dbReference type="PROSITE-ProRule" id="PRU00332"/>
    </source>
</evidence>
<dbReference type="PROSITE" id="PS50961">
    <property type="entry name" value="HTH_LA"/>
    <property type="match status" value="1"/>
</dbReference>
<feature type="region of interest" description="Disordered" evidence="5">
    <location>
        <begin position="247"/>
        <end position="286"/>
    </location>
</feature>
<dbReference type="Proteomes" id="UP000241890">
    <property type="component" value="Unassembled WGS sequence"/>
</dbReference>
<dbReference type="GO" id="GO:0005634">
    <property type="term" value="C:nucleus"/>
    <property type="evidence" value="ECO:0007669"/>
    <property type="project" value="UniProtKB-SubCell"/>
</dbReference>
<name>A0A2R5GN13_9STRA</name>
<reference evidence="7 8" key="1">
    <citation type="submission" date="2017-12" db="EMBL/GenBank/DDBJ databases">
        <title>Sequencing, de novo assembly and annotation of complete genome of a new Thraustochytrid species, strain FCC1311.</title>
        <authorList>
            <person name="Sedici K."/>
            <person name="Godart F."/>
            <person name="Aiese Cigliano R."/>
            <person name="Sanseverino W."/>
            <person name="Barakat M."/>
            <person name="Ortet P."/>
            <person name="Marechal E."/>
            <person name="Cagnac O."/>
            <person name="Amato A."/>
        </authorList>
    </citation>
    <scope>NUCLEOTIDE SEQUENCE [LARGE SCALE GENOMIC DNA]</scope>
</reference>
<feature type="compositionally biased region" description="Low complexity" evidence="5">
    <location>
        <begin position="259"/>
        <end position="268"/>
    </location>
</feature>
<evidence type="ECO:0000256" key="2">
    <source>
        <dbReference type="ARBA" id="ARBA00022884"/>
    </source>
</evidence>
<evidence type="ECO:0000259" key="6">
    <source>
        <dbReference type="PROSITE" id="PS50961"/>
    </source>
</evidence>
<dbReference type="GO" id="GO:0006396">
    <property type="term" value="P:RNA processing"/>
    <property type="evidence" value="ECO:0007669"/>
    <property type="project" value="InterPro"/>
</dbReference>
<dbReference type="Pfam" id="PF05383">
    <property type="entry name" value="La"/>
    <property type="match status" value="1"/>
</dbReference>